<dbReference type="EMBL" id="JADKYB010000024">
    <property type="protein sequence ID" value="MBM9509308.1"/>
    <property type="molecule type" value="Genomic_DNA"/>
</dbReference>
<sequence length="177" mass="20043">MDRLNPDFGAWSIESLETRVAGLQWGHELERIRTVAQSYIHRSDQPRDVRLRWAKLSLAANRRYHGDGAWEQARTRSQEFALRTWVIACLASDTDLASDPDWNPEALATDTLAALSLEPGRAESAATGWRDLPIEQIGELRRHKNLTAHIDLLMPSLPPGPVKDRLAAWVSVRRHLP</sequence>
<proteinExistence type="predicted"/>
<keyword evidence="2" id="KW-1185">Reference proteome</keyword>
<gene>
    <name evidence="1" type="ORF">ITX44_33135</name>
</gene>
<evidence type="ECO:0000313" key="1">
    <source>
        <dbReference type="EMBL" id="MBM9509308.1"/>
    </source>
</evidence>
<protein>
    <submittedName>
        <fullName evidence="1">Uncharacterized protein</fullName>
    </submittedName>
</protein>
<evidence type="ECO:0000313" key="2">
    <source>
        <dbReference type="Proteomes" id="UP000749040"/>
    </source>
</evidence>
<reference evidence="1 2" key="1">
    <citation type="submission" date="2021-01" db="EMBL/GenBank/DDBJ databases">
        <title>Streptomyces acididurans sp. nov., isolated from a peat swamp forest soil.</title>
        <authorList>
            <person name="Chantavorakit T."/>
            <person name="Duangmal K."/>
        </authorList>
    </citation>
    <scope>NUCLEOTIDE SEQUENCE [LARGE SCALE GENOMIC DNA]</scope>
    <source>
        <strain evidence="1 2">KK5PA1</strain>
    </source>
</reference>
<dbReference type="Proteomes" id="UP000749040">
    <property type="component" value="Unassembled WGS sequence"/>
</dbReference>
<dbReference type="RefSeq" id="WP_205362184.1">
    <property type="nucleotide sequence ID" value="NZ_JADKYB010000024.1"/>
</dbReference>
<name>A0ABS2U122_9ACTN</name>
<comment type="caution">
    <text evidence="1">The sequence shown here is derived from an EMBL/GenBank/DDBJ whole genome shotgun (WGS) entry which is preliminary data.</text>
</comment>
<accession>A0ABS2U122</accession>
<organism evidence="1 2">
    <name type="scientific">Actinacidiphila acididurans</name>
    <dbReference type="NCBI Taxonomy" id="2784346"/>
    <lineage>
        <taxon>Bacteria</taxon>
        <taxon>Bacillati</taxon>
        <taxon>Actinomycetota</taxon>
        <taxon>Actinomycetes</taxon>
        <taxon>Kitasatosporales</taxon>
        <taxon>Streptomycetaceae</taxon>
        <taxon>Actinacidiphila</taxon>
    </lineage>
</organism>